<dbReference type="EMBL" id="JARIHO010000006">
    <property type="protein sequence ID" value="KAJ7359186.1"/>
    <property type="molecule type" value="Genomic_DNA"/>
</dbReference>
<reference evidence="1" key="1">
    <citation type="submission" date="2023-03" db="EMBL/GenBank/DDBJ databases">
        <title>Massive genome expansion in bonnet fungi (Mycena s.s.) driven by repeated elements and novel gene families across ecological guilds.</title>
        <authorList>
            <consortium name="Lawrence Berkeley National Laboratory"/>
            <person name="Harder C.B."/>
            <person name="Miyauchi S."/>
            <person name="Viragh M."/>
            <person name="Kuo A."/>
            <person name="Thoen E."/>
            <person name="Andreopoulos B."/>
            <person name="Lu D."/>
            <person name="Skrede I."/>
            <person name="Drula E."/>
            <person name="Henrissat B."/>
            <person name="Morin E."/>
            <person name="Kohler A."/>
            <person name="Barry K."/>
            <person name="LaButti K."/>
            <person name="Morin E."/>
            <person name="Salamov A."/>
            <person name="Lipzen A."/>
            <person name="Mereny Z."/>
            <person name="Hegedus B."/>
            <person name="Baldrian P."/>
            <person name="Stursova M."/>
            <person name="Weitz H."/>
            <person name="Taylor A."/>
            <person name="Grigoriev I.V."/>
            <person name="Nagy L.G."/>
            <person name="Martin F."/>
            <person name="Kauserud H."/>
        </authorList>
    </citation>
    <scope>NUCLEOTIDE SEQUENCE</scope>
    <source>
        <strain evidence="1">CBHHK002</strain>
    </source>
</reference>
<dbReference type="Proteomes" id="UP001218218">
    <property type="component" value="Unassembled WGS sequence"/>
</dbReference>
<dbReference type="AlphaFoldDB" id="A0AAD7AHL7"/>
<name>A0AAD7AHL7_9AGAR</name>
<protein>
    <submittedName>
        <fullName evidence="1">Uncharacterized protein</fullName>
    </submittedName>
</protein>
<organism evidence="1 2">
    <name type="scientific">Mycena albidolilacea</name>
    <dbReference type="NCBI Taxonomy" id="1033008"/>
    <lineage>
        <taxon>Eukaryota</taxon>
        <taxon>Fungi</taxon>
        <taxon>Dikarya</taxon>
        <taxon>Basidiomycota</taxon>
        <taxon>Agaricomycotina</taxon>
        <taxon>Agaricomycetes</taxon>
        <taxon>Agaricomycetidae</taxon>
        <taxon>Agaricales</taxon>
        <taxon>Marasmiineae</taxon>
        <taxon>Mycenaceae</taxon>
        <taxon>Mycena</taxon>
    </lineage>
</organism>
<gene>
    <name evidence="1" type="ORF">DFH08DRAFT_405644</name>
</gene>
<evidence type="ECO:0000313" key="2">
    <source>
        <dbReference type="Proteomes" id="UP001218218"/>
    </source>
</evidence>
<proteinExistence type="predicted"/>
<evidence type="ECO:0000313" key="1">
    <source>
        <dbReference type="EMBL" id="KAJ7359186.1"/>
    </source>
</evidence>
<sequence length="213" mass="24467">MLRDAPSHYSTFDVICCAPPALTFTPNPNHPMEATFDNKTNVLNARIRTHDNSVIYTLRTSFGYRGRKDTVLWDENPPAGAGAAAVAGAIHWQEKSLEVGGHRKSCKELKRCAGRFYNRTRHWRWASDRKEYEVVYEREEWKATLDHNMCIAGRFAVPFRPHLFSKSPPPMVHLTKRALDEDEVFLILVFIYCEARRQDRTNSSRLDASGEVV</sequence>
<keyword evidence="2" id="KW-1185">Reference proteome</keyword>
<accession>A0AAD7AHL7</accession>
<comment type="caution">
    <text evidence="1">The sequence shown here is derived from an EMBL/GenBank/DDBJ whole genome shotgun (WGS) entry which is preliminary data.</text>
</comment>